<keyword evidence="2" id="KW-0560">Oxidoreductase</keyword>
<organism evidence="3 4">
    <name type="scientific">Actinocatenispora thailandica</name>
    <dbReference type="NCBI Taxonomy" id="227318"/>
    <lineage>
        <taxon>Bacteria</taxon>
        <taxon>Bacillati</taxon>
        <taxon>Actinomycetota</taxon>
        <taxon>Actinomycetes</taxon>
        <taxon>Micromonosporales</taxon>
        <taxon>Micromonosporaceae</taxon>
        <taxon>Actinocatenispora</taxon>
    </lineage>
</organism>
<gene>
    <name evidence="3" type="ORF">Athai_22570</name>
</gene>
<dbReference type="InterPro" id="IPR002347">
    <property type="entry name" value="SDR_fam"/>
</dbReference>
<reference evidence="3 4" key="1">
    <citation type="submission" date="2020-08" db="EMBL/GenBank/DDBJ databases">
        <title>Whole genome shotgun sequence of Actinocatenispora thailandica NBRC 105041.</title>
        <authorList>
            <person name="Komaki H."/>
            <person name="Tamura T."/>
        </authorList>
    </citation>
    <scope>NUCLEOTIDE SEQUENCE [LARGE SCALE GENOMIC DNA]</scope>
    <source>
        <strain evidence="3 4">NBRC 105041</strain>
    </source>
</reference>
<sequence length="238" mass="24329">MSLTGQRALVMGGSSGIGAATAELFAQQGADVVITGRDETRLAAVADRIGGTAHRLDATDPDLVAGFFTAPDEYDHLVLALSGAAGAGPFATLDLSALRDGFERKFWAHLGIAQAALPRLRGSITFLTAASARAALPGTAGLAAINGALEAMIRPLAVELAPLRVNAVSPGIIRTPWWDQVPEAVRDEMFAAQEKTLPVGRIGAAGEVAQAVLTLATNGFVTGSVLEVAGGVHLASGR</sequence>
<evidence type="ECO:0000256" key="1">
    <source>
        <dbReference type="ARBA" id="ARBA00006484"/>
    </source>
</evidence>
<evidence type="ECO:0000256" key="2">
    <source>
        <dbReference type="ARBA" id="ARBA00023002"/>
    </source>
</evidence>
<dbReference type="AlphaFoldDB" id="A0A7R7DN45"/>
<evidence type="ECO:0000313" key="4">
    <source>
        <dbReference type="Proteomes" id="UP000611640"/>
    </source>
</evidence>
<dbReference type="PANTHER" id="PTHR43477:SF1">
    <property type="entry name" value="DIHYDROANTICAPSIN 7-DEHYDROGENASE"/>
    <property type="match status" value="1"/>
</dbReference>
<dbReference type="RefSeq" id="WP_239156869.1">
    <property type="nucleotide sequence ID" value="NZ_AP023355.1"/>
</dbReference>
<dbReference type="KEGG" id="atl:Athai_22570"/>
<evidence type="ECO:0000313" key="3">
    <source>
        <dbReference type="EMBL" id="BCJ34754.1"/>
    </source>
</evidence>
<name>A0A7R7DN45_9ACTN</name>
<keyword evidence="4" id="KW-1185">Reference proteome</keyword>
<accession>A0A7R7DN45</accession>
<comment type="similarity">
    <text evidence="1">Belongs to the short-chain dehydrogenases/reductases (SDR) family.</text>
</comment>
<proteinExistence type="inferred from homology"/>
<dbReference type="CDD" id="cd05233">
    <property type="entry name" value="SDR_c"/>
    <property type="match status" value="1"/>
</dbReference>
<dbReference type="GO" id="GO:0016491">
    <property type="term" value="F:oxidoreductase activity"/>
    <property type="evidence" value="ECO:0007669"/>
    <property type="project" value="UniProtKB-KW"/>
</dbReference>
<dbReference type="Proteomes" id="UP000611640">
    <property type="component" value="Chromosome"/>
</dbReference>
<dbReference type="EMBL" id="AP023355">
    <property type="protein sequence ID" value="BCJ34754.1"/>
    <property type="molecule type" value="Genomic_DNA"/>
</dbReference>
<protein>
    <submittedName>
        <fullName evidence="3">Short-chain dehydrogenase</fullName>
    </submittedName>
</protein>
<dbReference type="PANTHER" id="PTHR43477">
    <property type="entry name" value="DIHYDROANTICAPSIN 7-DEHYDROGENASE"/>
    <property type="match status" value="1"/>
</dbReference>
<dbReference type="InterPro" id="IPR051122">
    <property type="entry name" value="SDR_DHRS6-like"/>
</dbReference>
<dbReference type="Gene3D" id="3.40.50.720">
    <property type="entry name" value="NAD(P)-binding Rossmann-like Domain"/>
    <property type="match status" value="1"/>
</dbReference>
<dbReference type="Pfam" id="PF13561">
    <property type="entry name" value="adh_short_C2"/>
    <property type="match status" value="1"/>
</dbReference>
<dbReference type="InterPro" id="IPR036291">
    <property type="entry name" value="NAD(P)-bd_dom_sf"/>
</dbReference>
<dbReference type="PRINTS" id="PR00081">
    <property type="entry name" value="GDHRDH"/>
</dbReference>
<dbReference type="SUPFAM" id="SSF51735">
    <property type="entry name" value="NAD(P)-binding Rossmann-fold domains"/>
    <property type="match status" value="1"/>
</dbReference>